<evidence type="ECO:0000313" key="2">
    <source>
        <dbReference type="Proteomes" id="UP000324222"/>
    </source>
</evidence>
<dbReference type="AlphaFoldDB" id="A0A5B7F2K4"/>
<dbReference type="Proteomes" id="UP000324222">
    <property type="component" value="Unassembled WGS sequence"/>
</dbReference>
<dbReference type="EMBL" id="VSRR010004461">
    <property type="protein sequence ID" value="MPC39737.1"/>
    <property type="molecule type" value="Genomic_DNA"/>
</dbReference>
<proteinExistence type="predicted"/>
<comment type="caution">
    <text evidence="1">The sequence shown here is derived from an EMBL/GenBank/DDBJ whole genome shotgun (WGS) entry which is preliminary data.</text>
</comment>
<organism evidence="1 2">
    <name type="scientific">Portunus trituberculatus</name>
    <name type="common">Swimming crab</name>
    <name type="synonym">Neptunus trituberculatus</name>
    <dbReference type="NCBI Taxonomy" id="210409"/>
    <lineage>
        <taxon>Eukaryota</taxon>
        <taxon>Metazoa</taxon>
        <taxon>Ecdysozoa</taxon>
        <taxon>Arthropoda</taxon>
        <taxon>Crustacea</taxon>
        <taxon>Multicrustacea</taxon>
        <taxon>Malacostraca</taxon>
        <taxon>Eumalacostraca</taxon>
        <taxon>Eucarida</taxon>
        <taxon>Decapoda</taxon>
        <taxon>Pleocyemata</taxon>
        <taxon>Brachyura</taxon>
        <taxon>Eubrachyura</taxon>
        <taxon>Portunoidea</taxon>
        <taxon>Portunidae</taxon>
        <taxon>Portuninae</taxon>
        <taxon>Portunus</taxon>
    </lineage>
</organism>
<evidence type="ECO:0000313" key="1">
    <source>
        <dbReference type="EMBL" id="MPC39737.1"/>
    </source>
</evidence>
<accession>A0A5B7F2K4</accession>
<protein>
    <submittedName>
        <fullName evidence="1">Uncharacterized protein</fullName>
    </submittedName>
</protein>
<reference evidence="1 2" key="1">
    <citation type="submission" date="2019-05" db="EMBL/GenBank/DDBJ databases">
        <title>Another draft genome of Portunus trituberculatus and its Hox gene families provides insights of decapod evolution.</title>
        <authorList>
            <person name="Jeong J.-H."/>
            <person name="Song I."/>
            <person name="Kim S."/>
            <person name="Choi T."/>
            <person name="Kim D."/>
            <person name="Ryu S."/>
            <person name="Kim W."/>
        </authorList>
    </citation>
    <scope>NUCLEOTIDE SEQUENCE [LARGE SCALE GENOMIC DNA]</scope>
    <source>
        <tissue evidence="1">Muscle</tissue>
    </source>
</reference>
<name>A0A5B7F2K4_PORTR</name>
<sequence>MKDLQPIHHYPLQYHECFHIHCLLFGDFIQLWKYMLGIKIVKTVAINLLASIDPS</sequence>
<keyword evidence="2" id="KW-1185">Reference proteome</keyword>
<gene>
    <name evidence="1" type="ORF">E2C01_033285</name>
</gene>